<comment type="catalytic activity">
    <reaction evidence="8">
        <text>L-glutamate + acetyl-CoA = N-acetyl-L-glutamate + CoA + H(+)</text>
        <dbReference type="Rhea" id="RHEA:24292"/>
        <dbReference type="ChEBI" id="CHEBI:15378"/>
        <dbReference type="ChEBI" id="CHEBI:29985"/>
        <dbReference type="ChEBI" id="CHEBI:44337"/>
        <dbReference type="ChEBI" id="CHEBI:57287"/>
        <dbReference type="ChEBI" id="CHEBI:57288"/>
        <dbReference type="EC" id="2.3.1.1"/>
    </reaction>
</comment>
<evidence type="ECO:0000256" key="5">
    <source>
        <dbReference type="ARBA" id="ARBA00022605"/>
    </source>
</evidence>
<evidence type="ECO:0000256" key="4">
    <source>
        <dbReference type="ARBA" id="ARBA00022571"/>
    </source>
</evidence>
<dbReference type="UniPathway" id="UPA00068">
    <property type="reaction ID" value="UER00106"/>
</dbReference>
<dbReference type="InterPro" id="IPR033719">
    <property type="entry name" value="NAGS_kin"/>
</dbReference>
<protein>
    <recommendedName>
        <fullName evidence="3">amino-acid N-acetyltransferase</fullName>
        <ecNumber evidence="3">2.3.1.1</ecNumber>
    </recommendedName>
</protein>
<comment type="similarity">
    <text evidence="2">Belongs to the acetyltransferase family. ArgA subfamily.</text>
</comment>
<dbReference type="InterPro" id="IPR036393">
    <property type="entry name" value="AceGlu_kinase-like_sf"/>
</dbReference>
<keyword evidence="7 10" id="KW-0012">Acyltransferase</keyword>
<evidence type="ECO:0000256" key="6">
    <source>
        <dbReference type="ARBA" id="ARBA00022679"/>
    </source>
</evidence>
<evidence type="ECO:0000256" key="7">
    <source>
        <dbReference type="ARBA" id="ARBA00023315"/>
    </source>
</evidence>
<dbReference type="PIRSF" id="PIRSF000423">
    <property type="entry name" value="ArgA"/>
    <property type="match status" value="1"/>
</dbReference>
<dbReference type="Pfam" id="PF00583">
    <property type="entry name" value="Acetyltransf_1"/>
    <property type="match status" value="1"/>
</dbReference>
<dbReference type="EMBL" id="UOFO01000086">
    <property type="protein sequence ID" value="VAW86054.1"/>
    <property type="molecule type" value="Genomic_DNA"/>
</dbReference>
<dbReference type="AlphaFoldDB" id="A0A3B0ZX62"/>
<keyword evidence="5" id="KW-0028">Amino-acid biosynthesis</keyword>
<dbReference type="PROSITE" id="PS51186">
    <property type="entry name" value="GNAT"/>
    <property type="match status" value="1"/>
</dbReference>
<comment type="pathway">
    <text evidence="1">Amino-acid biosynthesis; L-arginine biosynthesis; N(2)-acetyl-L-ornithine from L-glutamate: step 1/4.</text>
</comment>
<dbReference type="GO" id="GO:0006526">
    <property type="term" value="P:L-arginine biosynthetic process"/>
    <property type="evidence" value="ECO:0007669"/>
    <property type="project" value="UniProtKB-UniPathway"/>
</dbReference>
<dbReference type="EC" id="2.3.1.1" evidence="3"/>
<dbReference type="InterPro" id="IPR000182">
    <property type="entry name" value="GNAT_dom"/>
</dbReference>
<evidence type="ECO:0000256" key="1">
    <source>
        <dbReference type="ARBA" id="ARBA00004925"/>
    </source>
</evidence>
<sequence length="445" mass="49558">MANNAQHIDFVNWFRASSPYIHAFRGRTFVISLGGEAVVDANFAHIIHDIALLNSLGIRLVLVHGARPQIEKRLLHRGIEALYHENIRITNDDALACVKDAVGTVRVEIEALLSMGLANSPMSGARIRVAAGNWITARPVGVRDGIDFMHTGEIRKFDHQAIKEQLNNDAIVLISPLGYSPTGEVFNLSSQSVAAAVASELGASKLIYLAELKTIRDNNRKAIRHLQLHAAQVLLDRRKKMDHGMQYTLSLAIEACSKGVDRVHLVNRHIDGALLLELFTRDGVGTMINADTYEGLRTAAIDDIGGILELIKPLEENGALVRRSREQLELQINHFIVIERDGMIIACAALIPFQSEAAGELACLVTHPEYQQSGRAKILLEYVEKRALDLGLNQLYVLTTRTVHWFREHGFSFSKSSDLPMKRRALYNYRRNSKVLFKNLGASRT</sequence>
<evidence type="ECO:0000256" key="3">
    <source>
        <dbReference type="ARBA" id="ARBA00012697"/>
    </source>
</evidence>
<reference evidence="10" key="1">
    <citation type="submission" date="2018-06" db="EMBL/GenBank/DDBJ databases">
        <authorList>
            <person name="Zhirakovskaya E."/>
        </authorList>
    </citation>
    <scope>NUCLEOTIDE SEQUENCE</scope>
</reference>
<dbReference type="CDD" id="cd04301">
    <property type="entry name" value="NAT_SF"/>
    <property type="match status" value="1"/>
</dbReference>
<accession>A0A3B0ZX62</accession>
<evidence type="ECO:0000259" key="9">
    <source>
        <dbReference type="PROSITE" id="PS51186"/>
    </source>
</evidence>
<evidence type="ECO:0000313" key="10">
    <source>
        <dbReference type="EMBL" id="VAW86054.1"/>
    </source>
</evidence>
<dbReference type="InterPro" id="IPR001048">
    <property type="entry name" value="Asp/Glu/Uridylate_kinase"/>
</dbReference>
<dbReference type="SUPFAM" id="SSF53633">
    <property type="entry name" value="Carbamate kinase-like"/>
    <property type="match status" value="1"/>
</dbReference>
<dbReference type="PANTHER" id="PTHR30602">
    <property type="entry name" value="AMINO-ACID ACETYLTRANSFERASE"/>
    <property type="match status" value="1"/>
</dbReference>
<gene>
    <name evidence="10" type="ORF">MNBD_GAMMA16-1672</name>
</gene>
<dbReference type="GO" id="GO:0005737">
    <property type="term" value="C:cytoplasm"/>
    <property type="evidence" value="ECO:0007669"/>
    <property type="project" value="InterPro"/>
</dbReference>
<name>A0A3B0ZX62_9ZZZZ</name>
<dbReference type="InterPro" id="IPR010167">
    <property type="entry name" value="NH2A_AcTrfase"/>
</dbReference>
<dbReference type="GO" id="GO:0004042">
    <property type="term" value="F:L-glutamate N-acetyltransferase activity"/>
    <property type="evidence" value="ECO:0007669"/>
    <property type="project" value="InterPro"/>
</dbReference>
<evidence type="ECO:0000256" key="8">
    <source>
        <dbReference type="ARBA" id="ARBA00048372"/>
    </source>
</evidence>
<dbReference type="PANTHER" id="PTHR30602:SF12">
    <property type="entry name" value="AMINO-ACID ACETYLTRANSFERASE NAGS1, CHLOROPLASTIC-RELATED"/>
    <property type="match status" value="1"/>
</dbReference>
<dbReference type="Pfam" id="PF00696">
    <property type="entry name" value="AA_kinase"/>
    <property type="match status" value="1"/>
</dbReference>
<dbReference type="SUPFAM" id="SSF55729">
    <property type="entry name" value="Acyl-CoA N-acyltransferases (Nat)"/>
    <property type="match status" value="1"/>
</dbReference>
<dbReference type="Gene3D" id="3.40.630.30">
    <property type="match status" value="1"/>
</dbReference>
<keyword evidence="6 10" id="KW-0808">Transferase</keyword>
<dbReference type="NCBIfam" id="NF003641">
    <property type="entry name" value="PRK05279.1"/>
    <property type="match status" value="1"/>
</dbReference>
<dbReference type="Gene3D" id="3.40.1160.10">
    <property type="entry name" value="Acetylglutamate kinase-like"/>
    <property type="match status" value="1"/>
</dbReference>
<feature type="domain" description="N-acetyltransferase" evidence="9">
    <location>
        <begin position="294"/>
        <end position="441"/>
    </location>
</feature>
<proteinExistence type="inferred from homology"/>
<evidence type="ECO:0000256" key="2">
    <source>
        <dbReference type="ARBA" id="ARBA00009145"/>
    </source>
</evidence>
<keyword evidence="4" id="KW-0055">Arginine biosynthesis</keyword>
<dbReference type="InterPro" id="IPR016181">
    <property type="entry name" value="Acyl_CoA_acyltransferase"/>
</dbReference>
<dbReference type="NCBIfam" id="TIGR01890">
    <property type="entry name" value="N-Ac-Glu-synth"/>
    <property type="match status" value="1"/>
</dbReference>
<dbReference type="CDD" id="cd04237">
    <property type="entry name" value="AAK_NAGS-ABP"/>
    <property type="match status" value="1"/>
</dbReference>
<dbReference type="HAMAP" id="MF_01105">
    <property type="entry name" value="N_acetyl_glu_synth"/>
    <property type="match status" value="1"/>
</dbReference>
<organism evidence="10">
    <name type="scientific">hydrothermal vent metagenome</name>
    <dbReference type="NCBI Taxonomy" id="652676"/>
    <lineage>
        <taxon>unclassified sequences</taxon>
        <taxon>metagenomes</taxon>
        <taxon>ecological metagenomes</taxon>
    </lineage>
</organism>